<evidence type="ECO:0000313" key="4">
    <source>
        <dbReference type="Proteomes" id="UP001156921"/>
    </source>
</evidence>
<keyword evidence="4" id="KW-1185">Reference proteome</keyword>
<evidence type="ECO:0000256" key="2">
    <source>
        <dbReference type="SAM" id="SignalP"/>
    </source>
</evidence>
<feature type="compositionally biased region" description="Acidic residues" evidence="1">
    <location>
        <begin position="330"/>
        <end position="340"/>
    </location>
</feature>
<organism evidence="3 4">
    <name type="scientific">Brevundimonas denitrificans</name>
    <dbReference type="NCBI Taxonomy" id="1443434"/>
    <lineage>
        <taxon>Bacteria</taxon>
        <taxon>Pseudomonadati</taxon>
        <taxon>Pseudomonadota</taxon>
        <taxon>Alphaproteobacteria</taxon>
        <taxon>Caulobacterales</taxon>
        <taxon>Caulobacteraceae</taxon>
        <taxon>Brevundimonas</taxon>
    </lineage>
</organism>
<sequence length="340" mass="36245">MLTAALALALSASPLQEAPAPIAQDAGVVQAQAAQTPPVPDPAVVALEDVVVVAGRPLAEATVDFVERVAAPPRDRGAATWDRRVCVGVGNLQRDTAEYVIDRISTVAESIGLQAGWPRCEPRVFILFAADADAAARDVVRARGRGFRIGVAGSDLGRDAMEAFQSSDRPVRWWQSSVPVDSETGRATERLPGMPPFSAYRLTSPNDLGERAVRAFASRLRSPLRDALSQVIIIVDVDQIEGVDVGALSDYLAMISLAQIDPDVDPGPYDSILGLFAPGQSPPASLTDWDLAYLRGLYNAEQTAENPRARVGDVAASMARSVRARQQGEDSGDQDPDNPR</sequence>
<dbReference type="EMBL" id="BSOY01000038">
    <property type="protein sequence ID" value="GLS01795.1"/>
    <property type="molecule type" value="Genomic_DNA"/>
</dbReference>
<dbReference type="Proteomes" id="UP001156921">
    <property type="component" value="Unassembled WGS sequence"/>
</dbReference>
<reference evidence="4" key="1">
    <citation type="journal article" date="2019" name="Int. J. Syst. Evol. Microbiol.">
        <title>The Global Catalogue of Microorganisms (GCM) 10K type strain sequencing project: providing services to taxonomists for standard genome sequencing and annotation.</title>
        <authorList>
            <consortium name="The Broad Institute Genomics Platform"/>
            <consortium name="The Broad Institute Genome Sequencing Center for Infectious Disease"/>
            <person name="Wu L."/>
            <person name="Ma J."/>
        </authorList>
    </citation>
    <scope>NUCLEOTIDE SEQUENCE [LARGE SCALE GENOMIC DNA]</scope>
    <source>
        <strain evidence="4">NBRC 110107</strain>
    </source>
</reference>
<protein>
    <submittedName>
        <fullName evidence="3">Uncharacterized protein</fullName>
    </submittedName>
</protein>
<comment type="caution">
    <text evidence="3">The sequence shown here is derived from an EMBL/GenBank/DDBJ whole genome shotgun (WGS) entry which is preliminary data.</text>
</comment>
<proteinExistence type="predicted"/>
<feature type="region of interest" description="Disordered" evidence="1">
    <location>
        <begin position="317"/>
        <end position="340"/>
    </location>
</feature>
<evidence type="ECO:0000313" key="3">
    <source>
        <dbReference type="EMBL" id="GLS01795.1"/>
    </source>
</evidence>
<feature type="chain" id="PRO_5046770413" evidence="2">
    <location>
        <begin position="18"/>
        <end position="340"/>
    </location>
</feature>
<gene>
    <name evidence="3" type="ORF">GCM10007859_18110</name>
</gene>
<feature type="signal peptide" evidence="2">
    <location>
        <begin position="1"/>
        <end position="17"/>
    </location>
</feature>
<keyword evidence="2" id="KW-0732">Signal</keyword>
<accession>A0ABQ6BIF2</accession>
<dbReference type="RefSeq" id="WP_284222657.1">
    <property type="nucleotide sequence ID" value="NZ_BSOY01000038.1"/>
</dbReference>
<evidence type="ECO:0000256" key="1">
    <source>
        <dbReference type="SAM" id="MobiDB-lite"/>
    </source>
</evidence>
<name>A0ABQ6BIF2_9CAUL</name>